<dbReference type="GO" id="GO:0016740">
    <property type="term" value="F:transferase activity"/>
    <property type="evidence" value="ECO:0007669"/>
    <property type="project" value="UniProtKB-KW"/>
</dbReference>
<dbReference type="Proteomes" id="UP000290985">
    <property type="component" value="Chromosome"/>
</dbReference>
<dbReference type="OrthoDB" id="248489at2"/>
<evidence type="ECO:0000313" key="1">
    <source>
        <dbReference type="EMBL" id="VEU74767.1"/>
    </source>
</evidence>
<dbReference type="Pfam" id="PF12746">
    <property type="entry name" value="GNAT_acetyltran"/>
    <property type="match status" value="1"/>
</dbReference>
<dbReference type="Gene3D" id="3.40.630.30">
    <property type="match status" value="1"/>
</dbReference>
<gene>
    <name evidence="1" type="ORF">NCTC10181_00628</name>
</gene>
<dbReference type="EMBL" id="LR215036">
    <property type="protein sequence ID" value="VEU74767.1"/>
    <property type="molecule type" value="Genomic_DNA"/>
</dbReference>
<dbReference type="InterPro" id="IPR027365">
    <property type="entry name" value="GNAT_acetyltra_YdfB-like"/>
</dbReference>
<keyword evidence="2" id="KW-1185">Reference proteome</keyword>
<name>A0A449B2D5_9BACT</name>
<proteinExistence type="predicted"/>
<dbReference type="KEGG" id="mcit:NCTC10181_00628"/>
<dbReference type="AlphaFoldDB" id="A0A449B2D5"/>
<accession>A0A449B2D5</accession>
<keyword evidence="1" id="KW-0808">Transferase</keyword>
<protein>
    <submittedName>
        <fullName evidence="1">Acetyltransferase</fullName>
    </submittedName>
</protein>
<evidence type="ECO:0000313" key="2">
    <source>
        <dbReference type="Proteomes" id="UP000290985"/>
    </source>
</evidence>
<dbReference type="RefSeq" id="WP_129725568.1">
    <property type="nucleotide sequence ID" value="NZ_LR215036.1"/>
</dbReference>
<organism evidence="1 2">
    <name type="scientific">Mycoplasmopsis citelli</name>
    <dbReference type="NCBI Taxonomy" id="171281"/>
    <lineage>
        <taxon>Bacteria</taxon>
        <taxon>Bacillati</taxon>
        <taxon>Mycoplasmatota</taxon>
        <taxon>Mycoplasmoidales</taxon>
        <taxon>Metamycoplasmataceae</taxon>
        <taxon>Mycoplasmopsis</taxon>
    </lineage>
</organism>
<sequence>MRKFIPAQKIQKDQILDFLYQNEPFLNTFLISDIENFGLFADNDVFTYVNEGPLKDVILYFFGNLVIYLKDEHFDEQSFIEIVKNHNVLNILLVGIKYQKLLNLLQKFGFNYSLYQETFMKINKQKFKQIYSQANLKSKKIKLEDIPLIIKASKQIAEFEGLGEKLNDPKYLQSAFNSGSYFGYVIRNSHQILAHAASSAVTKQAVMIGRVFTNIDERQKGYAFDCLLNLCNNILNSNKTPILFWNNIHAGKLYEKIGFEVIGDFVVLVKNP</sequence>
<dbReference type="InterPro" id="IPR016181">
    <property type="entry name" value="Acyl_CoA_acyltransferase"/>
</dbReference>
<reference evidence="1 2" key="1">
    <citation type="submission" date="2019-01" db="EMBL/GenBank/DDBJ databases">
        <authorList>
            <consortium name="Pathogen Informatics"/>
        </authorList>
    </citation>
    <scope>NUCLEOTIDE SEQUENCE [LARGE SCALE GENOMIC DNA]</scope>
    <source>
        <strain evidence="1 2">NCTC10181</strain>
    </source>
</reference>
<dbReference type="SUPFAM" id="SSF55729">
    <property type="entry name" value="Acyl-CoA N-acyltransferases (Nat)"/>
    <property type="match status" value="1"/>
</dbReference>